<dbReference type="EMBL" id="BPLR01006655">
    <property type="protein sequence ID" value="GIY11511.1"/>
    <property type="molecule type" value="Genomic_DNA"/>
</dbReference>
<accession>A0AAV4QT52</accession>
<evidence type="ECO:0000313" key="2">
    <source>
        <dbReference type="Proteomes" id="UP001054945"/>
    </source>
</evidence>
<proteinExistence type="predicted"/>
<evidence type="ECO:0000313" key="1">
    <source>
        <dbReference type="EMBL" id="GIY11511.1"/>
    </source>
</evidence>
<dbReference type="AlphaFoldDB" id="A0AAV4QT52"/>
<protein>
    <submittedName>
        <fullName evidence="1">Uncharacterized protein</fullName>
    </submittedName>
</protein>
<comment type="caution">
    <text evidence="1">The sequence shown here is derived from an EMBL/GenBank/DDBJ whole genome shotgun (WGS) entry which is preliminary data.</text>
</comment>
<organism evidence="1 2">
    <name type="scientific">Caerostris extrusa</name>
    <name type="common">Bark spider</name>
    <name type="synonym">Caerostris bankana</name>
    <dbReference type="NCBI Taxonomy" id="172846"/>
    <lineage>
        <taxon>Eukaryota</taxon>
        <taxon>Metazoa</taxon>
        <taxon>Ecdysozoa</taxon>
        <taxon>Arthropoda</taxon>
        <taxon>Chelicerata</taxon>
        <taxon>Arachnida</taxon>
        <taxon>Araneae</taxon>
        <taxon>Araneomorphae</taxon>
        <taxon>Entelegynae</taxon>
        <taxon>Araneoidea</taxon>
        <taxon>Araneidae</taxon>
        <taxon>Caerostris</taxon>
    </lineage>
</organism>
<gene>
    <name evidence="1" type="ORF">CEXT_138151</name>
</gene>
<dbReference type="Proteomes" id="UP001054945">
    <property type="component" value="Unassembled WGS sequence"/>
</dbReference>
<reference evidence="1 2" key="1">
    <citation type="submission" date="2021-06" db="EMBL/GenBank/DDBJ databases">
        <title>Caerostris extrusa draft genome.</title>
        <authorList>
            <person name="Kono N."/>
            <person name="Arakawa K."/>
        </authorList>
    </citation>
    <scope>NUCLEOTIDE SEQUENCE [LARGE SCALE GENOMIC DNA]</scope>
</reference>
<sequence>MHHPLQLPRLACSKAKWKKWSSDNSGGVPRDLSFRVAVLFPFADDDNLTDDLVDHFTLGTPFRGSSLFFNVPRMNMAVRPFRPLLQILKMDFLANRNNMHVLAIDKL</sequence>
<name>A0AAV4QT52_CAEEX</name>
<feature type="non-terminal residue" evidence="1">
    <location>
        <position position="107"/>
    </location>
</feature>
<keyword evidence="2" id="KW-1185">Reference proteome</keyword>